<gene>
    <name evidence="9" type="ORF">GCM10009811_31000</name>
</gene>
<evidence type="ECO:0000256" key="7">
    <source>
        <dbReference type="ARBA" id="ARBA00023136"/>
    </source>
</evidence>
<feature type="transmembrane region" description="Helical" evidence="8">
    <location>
        <begin position="271"/>
        <end position="292"/>
    </location>
</feature>
<name>A0ABP4YAY4_9MICO</name>
<organism evidence="9 10">
    <name type="scientific">Nostocoides veronense</name>
    <dbReference type="NCBI Taxonomy" id="330836"/>
    <lineage>
        <taxon>Bacteria</taxon>
        <taxon>Bacillati</taxon>
        <taxon>Actinomycetota</taxon>
        <taxon>Actinomycetes</taxon>
        <taxon>Micrococcales</taxon>
        <taxon>Intrasporangiaceae</taxon>
        <taxon>Nostocoides</taxon>
    </lineage>
</organism>
<keyword evidence="6 8" id="KW-1133">Transmembrane helix</keyword>
<comment type="caution">
    <text evidence="9">The sequence shown here is derived from an EMBL/GenBank/DDBJ whole genome shotgun (WGS) entry which is preliminary data.</text>
</comment>
<feature type="transmembrane region" description="Helical" evidence="8">
    <location>
        <begin position="131"/>
        <end position="155"/>
    </location>
</feature>
<feature type="transmembrane region" description="Helical" evidence="8">
    <location>
        <begin position="242"/>
        <end position="265"/>
    </location>
</feature>
<dbReference type="Proteomes" id="UP001499938">
    <property type="component" value="Unassembled WGS sequence"/>
</dbReference>
<dbReference type="PANTHER" id="PTHR42893:SF46">
    <property type="entry name" value="PROTEIN DETOXIFICATION 44, CHLOROPLASTIC"/>
    <property type="match status" value="1"/>
</dbReference>
<dbReference type="PIRSF" id="PIRSF006603">
    <property type="entry name" value="DinF"/>
    <property type="match status" value="1"/>
</dbReference>
<evidence type="ECO:0000256" key="5">
    <source>
        <dbReference type="ARBA" id="ARBA00022692"/>
    </source>
</evidence>
<sequence length="444" mass="45215">MAAPEQGYAGQVLRLAVPAFLALIAEPLFLLADTAIVGHLGTAQLAGLGLASTVLLTVVGIFVFLAYGTTAVVARQLGAGSRRGALEAGVDGAWLAIALGLAVALPLALAAQPVCRALGGSGAGLDAAVSYLRIAAFGIPAMLVTLACTGVLRGLQDTRTPLVAAVAGFSSNALLNVVFVYGFGWGIAGSAIGTVIAQLGMAAWLILALLRQVRAEGAGLHPHPGRILGAARDGIPLLVRTLALRAVLVLTTWVAAGMGVVPLAAHQVTATIWSFLAFALDAIAIAAQALTGRALGAGDAREARELTTLMVRWGIWCGAGLGVLVLAVHRVLPGLFTGDPAVRSAVAAGLIVVALGQVVSGYVFVVDGVLIGAGDAPWLARSMIAVLVAYLPIVLVVRASAPSGAVGAVTWLWVGFTGFMLVRGALLWWRVRSDGWLVLGAARR</sequence>
<evidence type="ECO:0000256" key="1">
    <source>
        <dbReference type="ARBA" id="ARBA00004651"/>
    </source>
</evidence>
<protein>
    <submittedName>
        <fullName evidence="9">MATE family efflux transporter</fullName>
    </submittedName>
</protein>
<feature type="transmembrane region" description="Helical" evidence="8">
    <location>
        <begin position="88"/>
        <end position="111"/>
    </location>
</feature>
<feature type="transmembrane region" description="Helical" evidence="8">
    <location>
        <begin position="162"/>
        <end position="181"/>
    </location>
</feature>
<feature type="transmembrane region" description="Helical" evidence="8">
    <location>
        <begin position="44"/>
        <end position="67"/>
    </location>
</feature>
<feature type="transmembrane region" description="Helical" evidence="8">
    <location>
        <begin position="12"/>
        <end position="32"/>
    </location>
</feature>
<dbReference type="InterPro" id="IPR048279">
    <property type="entry name" value="MdtK-like"/>
</dbReference>
<evidence type="ECO:0000256" key="6">
    <source>
        <dbReference type="ARBA" id="ARBA00022989"/>
    </source>
</evidence>
<feature type="transmembrane region" description="Helical" evidence="8">
    <location>
        <begin position="344"/>
        <end position="366"/>
    </location>
</feature>
<evidence type="ECO:0000256" key="8">
    <source>
        <dbReference type="SAM" id="Phobius"/>
    </source>
</evidence>
<evidence type="ECO:0000313" key="9">
    <source>
        <dbReference type="EMBL" id="GAA1805175.1"/>
    </source>
</evidence>
<evidence type="ECO:0000256" key="3">
    <source>
        <dbReference type="ARBA" id="ARBA00022448"/>
    </source>
</evidence>
<keyword evidence="5 8" id="KW-0812">Transmembrane</keyword>
<proteinExistence type="inferred from homology"/>
<reference evidence="10" key="1">
    <citation type="journal article" date="2019" name="Int. J. Syst. Evol. Microbiol.">
        <title>The Global Catalogue of Microorganisms (GCM) 10K type strain sequencing project: providing services to taxonomists for standard genome sequencing and annotation.</title>
        <authorList>
            <consortium name="The Broad Institute Genomics Platform"/>
            <consortium name="The Broad Institute Genome Sequencing Center for Infectious Disease"/>
            <person name="Wu L."/>
            <person name="Ma J."/>
        </authorList>
    </citation>
    <scope>NUCLEOTIDE SEQUENCE [LARGE SCALE GENOMIC DNA]</scope>
    <source>
        <strain evidence="10">JCM 15592</strain>
    </source>
</reference>
<evidence type="ECO:0000256" key="2">
    <source>
        <dbReference type="ARBA" id="ARBA00010199"/>
    </source>
</evidence>
<accession>A0ABP4YAY4</accession>
<dbReference type="PANTHER" id="PTHR42893">
    <property type="entry name" value="PROTEIN DETOXIFICATION 44, CHLOROPLASTIC-RELATED"/>
    <property type="match status" value="1"/>
</dbReference>
<dbReference type="InterPro" id="IPR044644">
    <property type="entry name" value="DinF-like"/>
</dbReference>
<feature type="transmembrane region" description="Helical" evidence="8">
    <location>
        <begin position="378"/>
        <end position="399"/>
    </location>
</feature>
<dbReference type="RefSeq" id="WP_344087543.1">
    <property type="nucleotide sequence ID" value="NZ_BAAAPO010000047.1"/>
</dbReference>
<keyword evidence="7 8" id="KW-0472">Membrane</keyword>
<feature type="transmembrane region" description="Helical" evidence="8">
    <location>
        <begin position="313"/>
        <end position="332"/>
    </location>
</feature>
<dbReference type="CDD" id="cd13136">
    <property type="entry name" value="MATE_DinF_like"/>
    <property type="match status" value="1"/>
</dbReference>
<keyword evidence="10" id="KW-1185">Reference proteome</keyword>
<comment type="subcellular location">
    <subcellularLocation>
        <location evidence="1">Cell membrane</location>
        <topology evidence="1">Multi-pass membrane protein</topology>
    </subcellularLocation>
</comment>
<comment type="similarity">
    <text evidence="2">Belongs to the multi antimicrobial extrusion (MATE) (TC 2.A.66.1) family.</text>
</comment>
<evidence type="ECO:0000256" key="4">
    <source>
        <dbReference type="ARBA" id="ARBA00022475"/>
    </source>
</evidence>
<feature type="transmembrane region" description="Helical" evidence="8">
    <location>
        <begin position="187"/>
        <end position="210"/>
    </location>
</feature>
<keyword evidence="3" id="KW-0813">Transport</keyword>
<keyword evidence="4" id="KW-1003">Cell membrane</keyword>
<evidence type="ECO:0000313" key="10">
    <source>
        <dbReference type="Proteomes" id="UP001499938"/>
    </source>
</evidence>
<dbReference type="EMBL" id="BAAAPO010000047">
    <property type="protein sequence ID" value="GAA1805175.1"/>
    <property type="molecule type" value="Genomic_DNA"/>
</dbReference>
<feature type="transmembrane region" description="Helical" evidence="8">
    <location>
        <begin position="411"/>
        <end position="429"/>
    </location>
</feature>
<dbReference type="NCBIfam" id="TIGR00797">
    <property type="entry name" value="matE"/>
    <property type="match status" value="1"/>
</dbReference>
<dbReference type="InterPro" id="IPR002528">
    <property type="entry name" value="MATE_fam"/>
</dbReference>
<dbReference type="Pfam" id="PF01554">
    <property type="entry name" value="MatE"/>
    <property type="match status" value="2"/>
</dbReference>